<dbReference type="EMBL" id="FNGE01000022">
    <property type="protein sequence ID" value="SDL75753.1"/>
    <property type="molecule type" value="Genomic_DNA"/>
</dbReference>
<dbReference type="AlphaFoldDB" id="A0A1G9MNT8"/>
<evidence type="ECO:0000313" key="2">
    <source>
        <dbReference type="EMBL" id="SDL75753.1"/>
    </source>
</evidence>
<sequence>MSLPNPSPMDRHILDLLDRIERAQMERLASLEERMRTLEARNDELEAQLRSQESGIISLSDSLAAYLALPASPRA</sequence>
<gene>
    <name evidence="2" type="ORF">SAMN04487971_12223</name>
</gene>
<evidence type="ECO:0008006" key="4">
    <source>
        <dbReference type="Google" id="ProtNLM"/>
    </source>
</evidence>
<organism evidence="2 3">
    <name type="scientific">Paracoccus chinensis</name>
    <dbReference type="NCBI Taxonomy" id="525640"/>
    <lineage>
        <taxon>Bacteria</taxon>
        <taxon>Pseudomonadati</taxon>
        <taxon>Pseudomonadota</taxon>
        <taxon>Alphaproteobacteria</taxon>
        <taxon>Rhodobacterales</taxon>
        <taxon>Paracoccaceae</taxon>
        <taxon>Paracoccus</taxon>
    </lineage>
</organism>
<keyword evidence="1" id="KW-0175">Coiled coil</keyword>
<reference evidence="3" key="1">
    <citation type="submission" date="2016-10" db="EMBL/GenBank/DDBJ databases">
        <authorList>
            <person name="Varghese N."/>
            <person name="Submissions S."/>
        </authorList>
    </citation>
    <scope>NUCLEOTIDE SEQUENCE [LARGE SCALE GENOMIC DNA]</scope>
    <source>
        <strain evidence="3">CGMCC 1.7655</strain>
    </source>
</reference>
<keyword evidence="3" id="KW-1185">Reference proteome</keyword>
<name>A0A1G9MNT8_9RHOB</name>
<dbReference type="Proteomes" id="UP000199555">
    <property type="component" value="Unassembled WGS sequence"/>
</dbReference>
<protein>
    <recommendedName>
        <fullName evidence="4">SlyX protein</fullName>
    </recommendedName>
</protein>
<proteinExistence type="predicted"/>
<feature type="coiled-coil region" evidence="1">
    <location>
        <begin position="21"/>
        <end position="55"/>
    </location>
</feature>
<dbReference type="RefSeq" id="WP_090757217.1">
    <property type="nucleotide sequence ID" value="NZ_FNGE01000022.1"/>
</dbReference>
<accession>A0A1G9MNT8</accession>
<evidence type="ECO:0000313" key="3">
    <source>
        <dbReference type="Proteomes" id="UP000199555"/>
    </source>
</evidence>
<evidence type="ECO:0000256" key="1">
    <source>
        <dbReference type="SAM" id="Coils"/>
    </source>
</evidence>